<proteinExistence type="predicted"/>
<comment type="caution">
    <text evidence="2">The sequence shown here is derived from an EMBL/GenBank/DDBJ whole genome shotgun (WGS) entry which is preliminary data.</text>
</comment>
<dbReference type="Gene3D" id="3.10.450.50">
    <property type="match status" value="1"/>
</dbReference>
<evidence type="ECO:0000313" key="2">
    <source>
        <dbReference type="EMBL" id="MCC3298018.1"/>
    </source>
</evidence>
<name>A0A9X1SCC6_9MICC</name>
<dbReference type="AlphaFoldDB" id="A0A9X1SCC6"/>
<protein>
    <submittedName>
        <fullName evidence="2">Nuclear transport factor 2 family protein</fullName>
    </submittedName>
</protein>
<feature type="domain" description="DUF4440" evidence="1">
    <location>
        <begin position="7"/>
        <end position="110"/>
    </location>
</feature>
<reference evidence="2" key="1">
    <citation type="submission" date="2021-10" db="EMBL/GenBank/DDBJ databases">
        <title>Novel species in genus Arthrobacter.</title>
        <authorList>
            <person name="Liu Y."/>
        </authorList>
    </citation>
    <scope>NUCLEOTIDE SEQUENCE</scope>
    <source>
        <strain evidence="2">Zg-Y453</strain>
    </source>
</reference>
<dbReference type="EMBL" id="JAJFZV010000009">
    <property type="protein sequence ID" value="MCC3298018.1"/>
    <property type="molecule type" value="Genomic_DNA"/>
</dbReference>
<evidence type="ECO:0000313" key="3">
    <source>
        <dbReference type="Proteomes" id="UP001139158"/>
    </source>
</evidence>
<sequence>MENELVELETSGWHALSTGPAAATAFYARVLAREPVVMLTNGLRITDRQQIIDSMGGPPWSAFEIIDPLENYLGNDVGVLTYKVRADREGTPYTALLSSVYAKEDGEWKLALHQHTPY</sequence>
<organism evidence="2 3">
    <name type="scientific">Arthrobacter caoxuetaonis</name>
    <dbReference type="NCBI Taxonomy" id="2886935"/>
    <lineage>
        <taxon>Bacteria</taxon>
        <taxon>Bacillati</taxon>
        <taxon>Actinomycetota</taxon>
        <taxon>Actinomycetes</taxon>
        <taxon>Micrococcales</taxon>
        <taxon>Micrococcaceae</taxon>
        <taxon>Arthrobacter</taxon>
    </lineage>
</organism>
<dbReference type="InterPro" id="IPR027843">
    <property type="entry name" value="DUF4440"/>
</dbReference>
<accession>A0A9X1SCC6</accession>
<dbReference type="SUPFAM" id="SSF54427">
    <property type="entry name" value="NTF2-like"/>
    <property type="match status" value="1"/>
</dbReference>
<dbReference type="Pfam" id="PF14534">
    <property type="entry name" value="DUF4440"/>
    <property type="match status" value="1"/>
</dbReference>
<gene>
    <name evidence="2" type="ORF">LJ757_09400</name>
</gene>
<dbReference type="Proteomes" id="UP001139158">
    <property type="component" value="Unassembled WGS sequence"/>
</dbReference>
<dbReference type="InterPro" id="IPR032710">
    <property type="entry name" value="NTF2-like_dom_sf"/>
</dbReference>
<keyword evidence="3" id="KW-1185">Reference proteome</keyword>
<evidence type="ECO:0000259" key="1">
    <source>
        <dbReference type="Pfam" id="PF14534"/>
    </source>
</evidence>
<dbReference type="RefSeq" id="WP_227895894.1">
    <property type="nucleotide sequence ID" value="NZ_CP099466.1"/>
</dbReference>